<evidence type="ECO:0000256" key="1">
    <source>
        <dbReference type="ARBA" id="ARBA00022729"/>
    </source>
</evidence>
<dbReference type="EMBL" id="VLLB01000001">
    <property type="protein sequence ID" value="TWI69497.1"/>
    <property type="molecule type" value="Genomic_DNA"/>
</dbReference>
<evidence type="ECO:0000313" key="5">
    <source>
        <dbReference type="EMBL" id="TWI69497.1"/>
    </source>
</evidence>
<dbReference type="AlphaFoldDB" id="A0A562RKB7"/>
<dbReference type="InterPro" id="IPR013424">
    <property type="entry name" value="Ice-binding_C"/>
</dbReference>
<keyword evidence="2" id="KW-1133">Transmembrane helix</keyword>
<dbReference type="OrthoDB" id="8613300at2"/>
<keyword evidence="2" id="KW-0812">Transmembrane</keyword>
<dbReference type="NCBIfam" id="TIGR02595">
    <property type="entry name" value="PEP_CTERM"/>
    <property type="match status" value="1"/>
</dbReference>
<feature type="domain" description="Ice-binding protein C-terminal" evidence="4">
    <location>
        <begin position="641"/>
        <end position="666"/>
    </location>
</feature>
<keyword evidence="2" id="KW-0472">Membrane</keyword>
<keyword evidence="1 3" id="KW-0732">Signal</keyword>
<dbReference type="Proteomes" id="UP000318431">
    <property type="component" value="Unassembled WGS sequence"/>
</dbReference>
<evidence type="ECO:0000256" key="3">
    <source>
        <dbReference type="SAM" id="SignalP"/>
    </source>
</evidence>
<feature type="transmembrane region" description="Helical" evidence="2">
    <location>
        <begin position="645"/>
        <end position="662"/>
    </location>
</feature>
<evidence type="ECO:0000313" key="6">
    <source>
        <dbReference type="Proteomes" id="UP000318431"/>
    </source>
</evidence>
<evidence type="ECO:0000259" key="4">
    <source>
        <dbReference type="Pfam" id="PF07589"/>
    </source>
</evidence>
<proteinExistence type="predicted"/>
<feature type="chain" id="PRO_5021897317" evidence="3">
    <location>
        <begin position="30"/>
        <end position="668"/>
    </location>
</feature>
<dbReference type="InterPro" id="IPR013425">
    <property type="entry name" value="Autotrns_rpt"/>
</dbReference>
<protein>
    <submittedName>
        <fullName evidence="5">Putative secreted protein</fullName>
    </submittedName>
</protein>
<dbReference type="NCBIfam" id="TIGR02601">
    <property type="entry name" value="autotrns_rpt"/>
    <property type="match status" value="1"/>
</dbReference>
<sequence length="668" mass="64499">MSVSFRLALAPMSAALVAAALLSPAAAGAASFTIAADSTTPQTLGAGQTGTVHAGRTLQVAGSKVAVTVDGSNATLNNLGTIAQTGTGRAIRDNTGVANLVINNGAPGNAAATIWTADADVIQMNVANASVTLNNYGSLVSRNASAGGAQAVDFAAMTGANIVNNYQGGVLRAFEADAVRPGAGGIVNNAGLIESLTTSGSGSDAIDGQSNSGIVIANAAGGIVSGGRHGVTAGQAGAGTDFRLTIANAGTIRGTSGSGINVDGLNGRQVVTLTNRGTIVGNGITGDGDGVDVDGLVDIVNTGTIRSLNAFSLPADGRAFSEGISAGGGRIVNAGLIEGLVAPGNGNALGRGITLAGNDISSGALAGTREGLYGNATIVNQAGGTIRGGSDAAIWIEGAASGHTVTIVNHAGATIRGGGGANAAIRGGADATTITNAGLIDGSSNGRAIALGAGRNTVTITGGNAVILGDIDGGAGGANTLTVDAGSGNAFSYAGAITNVASVEIRSGTVTLSGANGYAGETRLAGGTLVLAGADRIAADSALVLAGGTLDATAAGSQTFASLSLADSSGIVLGGSALTFNGLGTIAAGETLAVTGTVGYALRFTGNYVDDAAFLQLMRATTIGNLAVTYRFDGTYTNVSAVPEPASIAMLVAGLGILAAFARRRRIG</sequence>
<reference evidence="5 6" key="1">
    <citation type="journal article" date="2015" name="Stand. Genomic Sci.">
        <title>Genomic Encyclopedia of Bacterial and Archaeal Type Strains, Phase III: the genomes of soil and plant-associated and newly described type strains.</title>
        <authorList>
            <person name="Whitman W.B."/>
            <person name="Woyke T."/>
            <person name="Klenk H.P."/>
            <person name="Zhou Y."/>
            <person name="Lilburn T.G."/>
            <person name="Beck B.J."/>
            <person name="De Vos P."/>
            <person name="Vandamme P."/>
            <person name="Eisen J.A."/>
            <person name="Garrity G."/>
            <person name="Hugenholtz P."/>
            <person name="Kyrpides N.C."/>
        </authorList>
    </citation>
    <scope>NUCLEOTIDE SEQUENCE [LARGE SCALE GENOMIC DNA]</scope>
    <source>
        <strain evidence="5 6">CGMCC 1.10822</strain>
    </source>
</reference>
<comment type="caution">
    <text evidence="5">The sequence shown here is derived from an EMBL/GenBank/DDBJ whole genome shotgun (WGS) entry which is preliminary data.</text>
</comment>
<evidence type="ECO:0000256" key="2">
    <source>
        <dbReference type="SAM" id="Phobius"/>
    </source>
</evidence>
<keyword evidence="6" id="KW-1185">Reference proteome</keyword>
<accession>A0A562RKB7</accession>
<dbReference type="RefSeq" id="WP_145647255.1">
    <property type="nucleotide sequence ID" value="NZ_VLLB01000001.1"/>
</dbReference>
<dbReference type="Pfam" id="PF07589">
    <property type="entry name" value="PEP-CTERM"/>
    <property type="match status" value="1"/>
</dbReference>
<organism evidence="5 6">
    <name type="scientific">Pseudoduganella lurida</name>
    <dbReference type="NCBI Taxonomy" id="1036180"/>
    <lineage>
        <taxon>Bacteria</taxon>
        <taxon>Pseudomonadati</taxon>
        <taxon>Pseudomonadota</taxon>
        <taxon>Betaproteobacteria</taxon>
        <taxon>Burkholderiales</taxon>
        <taxon>Oxalobacteraceae</taxon>
        <taxon>Telluria group</taxon>
        <taxon>Pseudoduganella</taxon>
    </lineage>
</organism>
<gene>
    <name evidence="5" type="ORF">IP91_00566</name>
</gene>
<name>A0A562RKB7_9BURK</name>
<feature type="signal peptide" evidence="3">
    <location>
        <begin position="1"/>
        <end position="29"/>
    </location>
</feature>